<keyword evidence="2" id="KW-1133">Transmembrane helix</keyword>
<accession>A0A3R7MTF0</accession>
<keyword evidence="4" id="KW-1185">Reference proteome</keyword>
<feature type="transmembrane region" description="Helical" evidence="2">
    <location>
        <begin position="38"/>
        <end position="58"/>
    </location>
</feature>
<protein>
    <submittedName>
        <fullName evidence="3">Uncharacterized protein</fullName>
    </submittedName>
</protein>
<feature type="transmembrane region" description="Helical" evidence="2">
    <location>
        <begin position="65"/>
        <end position="84"/>
    </location>
</feature>
<feature type="compositionally biased region" description="Basic and acidic residues" evidence="1">
    <location>
        <begin position="472"/>
        <end position="483"/>
    </location>
</feature>
<reference evidence="3 4" key="1">
    <citation type="submission" date="2018-04" db="EMBL/GenBank/DDBJ databases">
        <authorList>
            <person name="Zhang X."/>
            <person name="Yuan J."/>
            <person name="Li F."/>
            <person name="Xiang J."/>
        </authorList>
    </citation>
    <scope>NUCLEOTIDE SEQUENCE [LARGE SCALE GENOMIC DNA]</scope>
    <source>
        <tissue evidence="3">Muscle</tissue>
    </source>
</reference>
<comment type="caution">
    <text evidence="3">The sequence shown here is derived from an EMBL/GenBank/DDBJ whole genome shotgun (WGS) entry which is preliminary data.</text>
</comment>
<keyword evidence="2" id="KW-0812">Transmembrane</keyword>
<feature type="compositionally biased region" description="Polar residues" evidence="1">
    <location>
        <begin position="518"/>
        <end position="530"/>
    </location>
</feature>
<organism evidence="3 4">
    <name type="scientific">Penaeus vannamei</name>
    <name type="common">Whiteleg shrimp</name>
    <name type="synonym">Litopenaeus vannamei</name>
    <dbReference type="NCBI Taxonomy" id="6689"/>
    <lineage>
        <taxon>Eukaryota</taxon>
        <taxon>Metazoa</taxon>
        <taxon>Ecdysozoa</taxon>
        <taxon>Arthropoda</taxon>
        <taxon>Crustacea</taxon>
        <taxon>Multicrustacea</taxon>
        <taxon>Malacostraca</taxon>
        <taxon>Eumalacostraca</taxon>
        <taxon>Eucarida</taxon>
        <taxon>Decapoda</taxon>
        <taxon>Dendrobranchiata</taxon>
        <taxon>Penaeoidea</taxon>
        <taxon>Penaeidae</taxon>
        <taxon>Penaeus</taxon>
    </lineage>
</organism>
<evidence type="ECO:0000313" key="4">
    <source>
        <dbReference type="Proteomes" id="UP000283509"/>
    </source>
</evidence>
<dbReference type="Proteomes" id="UP000283509">
    <property type="component" value="Unassembled WGS sequence"/>
</dbReference>
<reference evidence="3 4" key="2">
    <citation type="submission" date="2019-01" db="EMBL/GenBank/DDBJ databases">
        <title>The decoding of complex shrimp genome reveals the adaptation for benthos swimmer, frequently molting mechanism and breeding impact on genome.</title>
        <authorList>
            <person name="Sun Y."/>
            <person name="Gao Y."/>
            <person name="Yu Y."/>
        </authorList>
    </citation>
    <scope>NUCLEOTIDE SEQUENCE [LARGE SCALE GENOMIC DNA]</scope>
    <source>
        <tissue evidence="3">Muscle</tissue>
    </source>
</reference>
<feature type="transmembrane region" description="Helical" evidence="2">
    <location>
        <begin position="90"/>
        <end position="117"/>
    </location>
</feature>
<feature type="compositionally biased region" description="Pro residues" evidence="1">
    <location>
        <begin position="455"/>
        <end position="468"/>
    </location>
</feature>
<evidence type="ECO:0000313" key="3">
    <source>
        <dbReference type="EMBL" id="ROT85469.1"/>
    </source>
</evidence>
<feature type="transmembrane region" description="Helical" evidence="2">
    <location>
        <begin position="314"/>
        <end position="336"/>
    </location>
</feature>
<evidence type="ECO:0000256" key="2">
    <source>
        <dbReference type="SAM" id="Phobius"/>
    </source>
</evidence>
<feature type="compositionally biased region" description="Basic and acidic residues" evidence="1">
    <location>
        <begin position="504"/>
        <end position="513"/>
    </location>
</feature>
<gene>
    <name evidence="3" type="ORF">C7M84_013685</name>
</gene>
<keyword evidence="2" id="KW-0472">Membrane</keyword>
<name>A0A3R7MTF0_PENVA</name>
<proteinExistence type="predicted"/>
<sequence length="537" mass="60130">MCKGDKSCFPDTFFSVGLGRSVPSCHRPIYLPGTRSSVFFFIFLCLLFCFCFCFLCSFFSFGYFLFRHLCVTVFSLFIFSFFDLSSPSSFLIPLLSLSLSSFLSLSRFFLLLFLLLFHLRSSYSLPSFPLLSFLRPFLSSTPRPLSFPHPPPFLIPFALLPSPSSFPPSILTLTSLVFFSPHLSLLLTLPPLLLIFSLIPPILLFPSLSSDLHFLIFPSASSFFLLYSVSSSSALTPHLSLSSLSSLRLSSSFLIPIPPPLRPHSSLLPVLPPSPSLSSSPFTHDLAAATHPFCPRKVDSRPPLSPVPSFPLSALPSLILLSHLPSPFLSLPLLLLPFPLFPLAVSFISSFYTFSFPLFFFPFLPSALPPPLQNPPALQCPPSFPPPLHLTTFPPLPAPLTTLASLFHRPTSLFPFFPRHRFLPFPHRLPPSHRHLLPSSSLLSPHRTRPSRLSPLPPFPSPPFPPSLPQQETHRSARRWLRDTRRKPRGNSNFPHPDPIATSKEIREKEGTKRQRASMRSSWQDPTSSDLVRHSDL</sequence>
<dbReference type="EMBL" id="QCYY01000271">
    <property type="protein sequence ID" value="ROT85469.1"/>
    <property type="molecule type" value="Genomic_DNA"/>
</dbReference>
<feature type="transmembrane region" description="Helical" evidence="2">
    <location>
        <begin position="343"/>
        <end position="364"/>
    </location>
</feature>
<feature type="region of interest" description="Disordered" evidence="1">
    <location>
        <begin position="439"/>
        <end position="537"/>
    </location>
</feature>
<dbReference type="AlphaFoldDB" id="A0A3R7MTF0"/>
<feature type="transmembrane region" description="Helical" evidence="2">
    <location>
        <begin position="185"/>
        <end position="205"/>
    </location>
</feature>
<evidence type="ECO:0000256" key="1">
    <source>
        <dbReference type="SAM" id="MobiDB-lite"/>
    </source>
</evidence>